<feature type="domain" description="AAA+ ATPase" evidence="13">
    <location>
        <begin position="572"/>
        <end position="708"/>
    </location>
</feature>
<gene>
    <name evidence="14" type="ORF">BB559_006171</name>
</gene>
<dbReference type="CDD" id="cd00009">
    <property type="entry name" value="AAA"/>
    <property type="match status" value="1"/>
</dbReference>
<proteinExistence type="inferred from homology"/>
<dbReference type="AlphaFoldDB" id="A0A2T9Y466"/>
<dbReference type="FunFam" id="3.40.50.300:FF:000166">
    <property type="entry name" value="vesicle-fusing ATPase isoform X1"/>
    <property type="match status" value="1"/>
</dbReference>
<keyword evidence="5" id="KW-0677">Repeat</keyword>
<name>A0A2T9Y466_9FUNG</name>
<dbReference type="InterPro" id="IPR009010">
    <property type="entry name" value="Asp_de-COase-like_dom_sf"/>
</dbReference>
<dbReference type="STRING" id="61424.A0A2T9Y466"/>
<evidence type="ECO:0000256" key="7">
    <source>
        <dbReference type="ARBA" id="ARBA00022840"/>
    </source>
</evidence>
<keyword evidence="11" id="KW-0931">ER-Golgi transport</keyword>
<dbReference type="SUPFAM" id="SSF50692">
    <property type="entry name" value="ADC-like"/>
    <property type="match status" value="1"/>
</dbReference>
<evidence type="ECO:0000256" key="6">
    <source>
        <dbReference type="ARBA" id="ARBA00022741"/>
    </source>
</evidence>
<dbReference type="SMART" id="SM00382">
    <property type="entry name" value="AAA"/>
    <property type="match status" value="2"/>
</dbReference>
<evidence type="ECO:0000256" key="11">
    <source>
        <dbReference type="RuleBase" id="RU367045"/>
    </source>
</evidence>
<dbReference type="PANTHER" id="PTHR23078">
    <property type="entry name" value="VESICULAR-FUSION PROTEIN NSF"/>
    <property type="match status" value="1"/>
</dbReference>
<feature type="region of interest" description="Disordered" evidence="12">
    <location>
        <begin position="1"/>
        <end position="44"/>
    </location>
</feature>
<dbReference type="InterPro" id="IPR003959">
    <property type="entry name" value="ATPase_AAA_core"/>
</dbReference>
<evidence type="ECO:0000256" key="5">
    <source>
        <dbReference type="ARBA" id="ARBA00022737"/>
    </source>
</evidence>
<keyword evidence="3 11" id="KW-0813">Transport</keyword>
<dbReference type="Pfam" id="PF17862">
    <property type="entry name" value="AAA_lid_3"/>
    <property type="match status" value="1"/>
</dbReference>
<dbReference type="Gene3D" id="3.40.50.300">
    <property type="entry name" value="P-loop containing nucleotide triphosphate hydrolases"/>
    <property type="match status" value="2"/>
</dbReference>
<evidence type="ECO:0000256" key="10">
    <source>
        <dbReference type="ARBA" id="ARBA00068637"/>
    </source>
</evidence>
<evidence type="ECO:0000256" key="2">
    <source>
        <dbReference type="ARBA" id="ARBA00006914"/>
    </source>
</evidence>
<evidence type="ECO:0000256" key="8">
    <source>
        <dbReference type="ARBA" id="ARBA00022927"/>
    </source>
</evidence>
<comment type="subcellular location">
    <subcellularLocation>
        <location evidence="1 11">Cytoplasm</location>
    </subcellularLocation>
</comment>
<evidence type="ECO:0000256" key="12">
    <source>
        <dbReference type="SAM" id="MobiDB-lite"/>
    </source>
</evidence>
<evidence type="ECO:0000313" key="15">
    <source>
        <dbReference type="Proteomes" id="UP000245699"/>
    </source>
</evidence>
<evidence type="ECO:0000256" key="9">
    <source>
        <dbReference type="ARBA" id="ARBA00056429"/>
    </source>
</evidence>
<sequence>MNYNKGYSRIVSPGEMGSRERKQDDRQNSLHNNPSSHYTGLSRSTFRVTNSPNVQIALKNLMAFSSADISPDVKYVILDGSYIFNAFPTNELESGLIGPTRTHRMWAMLSVNQEVRIQPFDPFRDGKDVYLSKIDIEVSFFSKNQEVKDAFNVDELAETVTKSFSSQIFCVGQLFVFDFHGINIKGVVKSVDVVRLDEIADVENTTEHKGGKDFGIMLPQTQIYFFKAGDSGIQLKGSKKSRPVNRIIQPDFKFEDMGIGGLDNEFSNIFRRAFASRIFPPDLIEKLGINHVKGILLHGPPGTGKTLMARQIGKMLNAVEPIIVNGPEILNKYVGQSEENVRKLFGPAEAEYKEKGDDSQLHIIIFDELDAICKQRGARSDSTGVGDSVVNQLLSKIDGVDQLNNILLIGMTNRKDLIDEALIRPGRLEVQIEVGLPDEKGRLQILNIHTSKMRESNILHSDVNLNELAVLTRNFSGAEIAGLIKSASSFAFNRHIKVGTLAGVQADISKLELTRDDFLGALDEVKPAFGTSEEELSRCVQNHIIPYSPIVSKLLDDGKLYADQVKNSEQSSLVSVLLYGEPGSGKTALAATLAMRSEFPFCKLISPESMVGFSESSKITELSRIFSDSYKSPISVIVVDNIERLIEWVPIGPRFSNAILQTLLVLLRKQPPKNHRLLVLATCNQKSVISDLGFSDAFDAEMYIPQISSWESVEYVLNYFNLFEEKVGHEIINSLKQAESQYHGSTSLIPGGGYEKESSRLKISIKKLLLLMETARQDADTKERFISLISDFF</sequence>
<feature type="domain" description="AAA+ ATPase" evidence="13">
    <location>
        <begin position="291"/>
        <end position="438"/>
    </location>
</feature>
<dbReference type="OrthoDB" id="9982946at2759"/>
<dbReference type="InterPro" id="IPR004201">
    <property type="entry name" value="Cdc48_dom2"/>
</dbReference>
<dbReference type="EMBL" id="MBFT01000793">
    <property type="protein sequence ID" value="PVU87142.1"/>
    <property type="molecule type" value="Genomic_DNA"/>
</dbReference>
<reference evidence="14 15" key="1">
    <citation type="journal article" date="2018" name="MBio">
        <title>Comparative Genomics Reveals the Core Gene Toolbox for the Fungus-Insect Symbiosis.</title>
        <authorList>
            <person name="Wang Y."/>
            <person name="Stata M."/>
            <person name="Wang W."/>
            <person name="Stajich J.E."/>
            <person name="White M.M."/>
            <person name="Moncalvo J.M."/>
        </authorList>
    </citation>
    <scope>NUCLEOTIDE SEQUENCE [LARGE SCALE GENOMIC DNA]</scope>
    <source>
        <strain evidence="14 15">AUS-77-4</strain>
    </source>
</reference>
<dbReference type="PROSITE" id="PS00674">
    <property type="entry name" value="AAA"/>
    <property type="match status" value="1"/>
</dbReference>
<accession>A0A2T9Y466</accession>
<dbReference type="Gene3D" id="3.10.330.10">
    <property type="match status" value="1"/>
</dbReference>
<dbReference type="SUPFAM" id="SSF52540">
    <property type="entry name" value="P-loop containing nucleoside triphosphate hydrolases"/>
    <property type="match status" value="2"/>
</dbReference>
<dbReference type="SUPFAM" id="SSF54585">
    <property type="entry name" value="Cdc48 domain 2-like"/>
    <property type="match status" value="1"/>
</dbReference>
<dbReference type="InterPro" id="IPR003960">
    <property type="entry name" value="ATPase_AAA_CS"/>
</dbReference>
<dbReference type="InterPro" id="IPR039812">
    <property type="entry name" value="Vesicle-fus_ATPase"/>
</dbReference>
<dbReference type="FunFam" id="1.10.8.60:FF:000026">
    <property type="entry name" value="vesicle-fusing ATPase isoform X1"/>
    <property type="match status" value="1"/>
</dbReference>
<dbReference type="InterPro" id="IPR041569">
    <property type="entry name" value="AAA_lid_3"/>
</dbReference>
<keyword evidence="15" id="KW-1185">Reference proteome</keyword>
<comment type="function">
    <text evidence="9 11">Required for vesicle-mediated transport. Catalyzes the fusion of transport vesicles within the Golgi cisternae. Is also required for transport from the endoplasmic reticulum to the Golgi stack. Seems to function as a fusion protein required for the delivery of cargo proteins to all compartments of the Golgi stack independent of vesicle origin.</text>
</comment>
<comment type="caution">
    <text evidence="14">The sequence shown here is derived from an EMBL/GenBank/DDBJ whole genome shotgun (WGS) entry which is preliminary data.</text>
</comment>
<dbReference type="Gene3D" id="1.10.8.60">
    <property type="match status" value="1"/>
</dbReference>
<evidence type="ECO:0000256" key="3">
    <source>
        <dbReference type="ARBA" id="ARBA00022448"/>
    </source>
</evidence>
<evidence type="ECO:0000313" key="14">
    <source>
        <dbReference type="EMBL" id="PVU87142.1"/>
    </source>
</evidence>
<dbReference type="GO" id="GO:0005795">
    <property type="term" value="C:Golgi stack"/>
    <property type="evidence" value="ECO:0007669"/>
    <property type="project" value="TreeGrafter"/>
</dbReference>
<dbReference type="InterPro" id="IPR003593">
    <property type="entry name" value="AAA+_ATPase"/>
</dbReference>
<protein>
    <recommendedName>
        <fullName evidence="10 11">Vesicular-fusion protein SEC18</fullName>
    </recommendedName>
</protein>
<dbReference type="GO" id="GO:0005524">
    <property type="term" value="F:ATP binding"/>
    <property type="evidence" value="ECO:0007669"/>
    <property type="project" value="UniProtKB-UniRule"/>
</dbReference>
<evidence type="ECO:0000256" key="4">
    <source>
        <dbReference type="ARBA" id="ARBA00022490"/>
    </source>
</evidence>
<dbReference type="Pfam" id="PF00004">
    <property type="entry name" value="AAA"/>
    <property type="match status" value="2"/>
</dbReference>
<keyword evidence="8 11" id="KW-0653">Protein transport</keyword>
<evidence type="ECO:0000259" key="13">
    <source>
        <dbReference type="SMART" id="SM00382"/>
    </source>
</evidence>
<feature type="compositionally biased region" description="Polar residues" evidence="12">
    <location>
        <begin position="29"/>
        <end position="44"/>
    </location>
</feature>
<evidence type="ECO:0000256" key="1">
    <source>
        <dbReference type="ARBA" id="ARBA00004496"/>
    </source>
</evidence>
<dbReference type="Gene3D" id="2.40.40.20">
    <property type="match status" value="1"/>
</dbReference>
<dbReference type="FunFam" id="3.40.50.300:FF:000187">
    <property type="entry name" value="Vesicular-fusion ATPase SEC18"/>
    <property type="match status" value="1"/>
</dbReference>
<dbReference type="GO" id="GO:0016887">
    <property type="term" value="F:ATP hydrolysis activity"/>
    <property type="evidence" value="ECO:0007669"/>
    <property type="project" value="InterPro"/>
</dbReference>
<dbReference type="InterPro" id="IPR027417">
    <property type="entry name" value="P-loop_NTPase"/>
</dbReference>
<keyword evidence="11" id="KW-0378">Hydrolase</keyword>
<dbReference type="Proteomes" id="UP000245699">
    <property type="component" value="Unassembled WGS sequence"/>
</dbReference>
<comment type="similarity">
    <text evidence="2 11">Belongs to the AAA ATPase family.</text>
</comment>
<dbReference type="GO" id="GO:0006891">
    <property type="term" value="P:intra-Golgi vesicle-mediated transport"/>
    <property type="evidence" value="ECO:0007669"/>
    <property type="project" value="TreeGrafter"/>
</dbReference>
<dbReference type="GO" id="GO:0035494">
    <property type="term" value="P:SNARE complex disassembly"/>
    <property type="evidence" value="ECO:0007669"/>
    <property type="project" value="InterPro"/>
</dbReference>
<dbReference type="InterPro" id="IPR029067">
    <property type="entry name" value="CDC48_domain_2-like_sf"/>
</dbReference>
<feature type="compositionally biased region" description="Basic and acidic residues" evidence="12">
    <location>
        <begin position="17"/>
        <end position="28"/>
    </location>
</feature>
<keyword evidence="6 11" id="KW-0547">Nucleotide-binding</keyword>
<dbReference type="CDD" id="cd19504">
    <property type="entry name" value="RecA-like_NSF-SEC18_r1-like"/>
    <property type="match status" value="1"/>
</dbReference>
<dbReference type="GO" id="GO:0043001">
    <property type="term" value="P:Golgi to plasma membrane protein transport"/>
    <property type="evidence" value="ECO:0007669"/>
    <property type="project" value="TreeGrafter"/>
</dbReference>
<keyword evidence="7 11" id="KW-0067">ATP-binding</keyword>
<keyword evidence="4 11" id="KW-0963">Cytoplasm</keyword>
<organism evidence="14 15">
    <name type="scientific">Furculomyces boomerangus</name>
    <dbReference type="NCBI Taxonomy" id="61424"/>
    <lineage>
        <taxon>Eukaryota</taxon>
        <taxon>Fungi</taxon>
        <taxon>Fungi incertae sedis</taxon>
        <taxon>Zoopagomycota</taxon>
        <taxon>Kickxellomycotina</taxon>
        <taxon>Harpellomycetes</taxon>
        <taxon>Harpellales</taxon>
        <taxon>Harpellaceae</taxon>
        <taxon>Furculomyces</taxon>
    </lineage>
</organism>
<dbReference type="Pfam" id="PF02933">
    <property type="entry name" value="CDC48_2"/>
    <property type="match status" value="1"/>
</dbReference>
<dbReference type="PANTHER" id="PTHR23078:SF3">
    <property type="entry name" value="VESICLE-FUSING ATPASE"/>
    <property type="match status" value="1"/>
</dbReference>